<dbReference type="Gene3D" id="3.40.50.150">
    <property type="entry name" value="Vaccinia Virus protein VP39"/>
    <property type="match status" value="1"/>
</dbReference>
<keyword evidence="2 6" id="KW-0698">rRNA processing</keyword>
<keyword evidence="1 6" id="KW-0963">Cytoplasm</keyword>
<dbReference type="InterPro" id="IPR003682">
    <property type="entry name" value="rRNA_ssu_MeTfrase_G"/>
</dbReference>
<keyword evidence="3 6" id="KW-0489">Methyltransferase</keyword>
<evidence type="ECO:0000256" key="2">
    <source>
        <dbReference type="ARBA" id="ARBA00022552"/>
    </source>
</evidence>
<evidence type="ECO:0000256" key="6">
    <source>
        <dbReference type="HAMAP-Rule" id="MF_00074"/>
    </source>
</evidence>
<dbReference type="HAMAP" id="MF_00074">
    <property type="entry name" value="16SrRNA_methyltr_G"/>
    <property type="match status" value="1"/>
</dbReference>
<dbReference type="EMBL" id="SNZR01000016">
    <property type="protein sequence ID" value="TDR87118.1"/>
    <property type="molecule type" value="Genomic_DNA"/>
</dbReference>
<comment type="caution">
    <text evidence="6">Lacks conserved residue(s) required for the propagation of feature annotation.</text>
</comment>
<evidence type="ECO:0000313" key="8">
    <source>
        <dbReference type="Proteomes" id="UP000295122"/>
    </source>
</evidence>
<reference evidence="7 8" key="1">
    <citation type="submission" date="2019-03" db="EMBL/GenBank/DDBJ databases">
        <title>Genomic Encyclopedia of Type Strains, Phase IV (KMG-IV): sequencing the most valuable type-strain genomes for metagenomic binning, comparative biology and taxonomic classification.</title>
        <authorList>
            <person name="Goeker M."/>
        </authorList>
    </citation>
    <scope>NUCLEOTIDE SEQUENCE [LARGE SCALE GENOMIC DNA]</scope>
    <source>
        <strain evidence="7 8">DSM 25903</strain>
    </source>
</reference>
<dbReference type="AlphaFoldDB" id="A0A4R7BNP2"/>
<comment type="catalytic activity">
    <reaction evidence="6">
        <text>guanosine(527) in 16S rRNA + S-adenosyl-L-methionine = N(7)-methylguanosine(527) in 16S rRNA + S-adenosyl-L-homocysteine</text>
        <dbReference type="Rhea" id="RHEA:42732"/>
        <dbReference type="Rhea" id="RHEA-COMP:10209"/>
        <dbReference type="Rhea" id="RHEA-COMP:10210"/>
        <dbReference type="ChEBI" id="CHEBI:57856"/>
        <dbReference type="ChEBI" id="CHEBI:59789"/>
        <dbReference type="ChEBI" id="CHEBI:74269"/>
        <dbReference type="ChEBI" id="CHEBI:74480"/>
        <dbReference type="EC" id="2.1.1.170"/>
    </reaction>
</comment>
<feature type="binding site" evidence="6">
    <location>
        <position position="69"/>
    </location>
    <ligand>
        <name>S-adenosyl-L-methionine</name>
        <dbReference type="ChEBI" id="CHEBI:59789"/>
    </ligand>
</feature>
<comment type="similarity">
    <text evidence="6">Belongs to the methyltransferase superfamily. RNA methyltransferase RsmG family.</text>
</comment>
<protein>
    <recommendedName>
        <fullName evidence="6">Ribosomal RNA small subunit methyltransferase G</fullName>
        <ecNumber evidence="6">2.1.1.170</ecNumber>
    </recommendedName>
    <alternativeName>
        <fullName evidence="6">16S rRNA 7-methylguanosine methyltransferase</fullName>
        <shortName evidence="6">16S rRNA m7G methyltransferase</shortName>
    </alternativeName>
</protein>
<dbReference type="GO" id="GO:0070043">
    <property type="term" value="F:rRNA (guanine-N7-)-methyltransferase activity"/>
    <property type="evidence" value="ECO:0007669"/>
    <property type="project" value="UniProtKB-UniRule"/>
</dbReference>
<sequence>MSRRNANGPVVSRETRDRLSIFADELTRWQRALNLVSPASLPDLWTRHIDDSLQLADIAPDARTWVDLGSGGGLPGLIVAAADPTRRVVLVESDSRKCAFLRSTARRMDLSVTVIEARIETALTDAAIEAEVVSARALAPLARLIAYAQPLLLNGAIGLFPKGRNVSRELTEAQECWNFEAELLASRTEPDGRIVRIQNFAGPALTGGRHRDDIAP</sequence>
<gene>
    <name evidence="6" type="primary">rsmG</name>
    <name evidence="7" type="ORF">EV668_4198</name>
</gene>
<name>A0A4R7BNP2_9HYPH</name>
<dbReference type="Pfam" id="PF02527">
    <property type="entry name" value="GidB"/>
    <property type="match status" value="1"/>
</dbReference>
<evidence type="ECO:0000256" key="3">
    <source>
        <dbReference type="ARBA" id="ARBA00022603"/>
    </source>
</evidence>
<dbReference type="EC" id="2.1.1.170" evidence="6"/>
<dbReference type="SUPFAM" id="SSF53335">
    <property type="entry name" value="S-adenosyl-L-methionine-dependent methyltransferases"/>
    <property type="match status" value="1"/>
</dbReference>
<evidence type="ECO:0000256" key="4">
    <source>
        <dbReference type="ARBA" id="ARBA00022679"/>
    </source>
</evidence>
<evidence type="ECO:0000256" key="1">
    <source>
        <dbReference type="ARBA" id="ARBA00022490"/>
    </source>
</evidence>
<dbReference type="GO" id="GO:0005829">
    <property type="term" value="C:cytosol"/>
    <property type="evidence" value="ECO:0007669"/>
    <property type="project" value="TreeGrafter"/>
</dbReference>
<dbReference type="OrthoDB" id="9808773at2"/>
<keyword evidence="5 6" id="KW-0949">S-adenosyl-L-methionine</keyword>
<dbReference type="InterPro" id="IPR029063">
    <property type="entry name" value="SAM-dependent_MTases_sf"/>
</dbReference>
<evidence type="ECO:0000256" key="5">
    <source>
        <dbReference type="ARBA" id="ARBA00022691"/>
    </source>
</evidence>
<feature type="binding site" evidence="6">
    <location>
        <position position="74"/>
    </location>
    <ligand>
        <name>S-adenosyl-L-methionine</name>
        <dbReference type="ChEBI" id="CHEBI:59789"/>
    </ligand>
</feature>
<accession>A0A4R7BNP2</accession>
<keyword evidence="8" id="KW-1185">Reference proteome</keyword>
<dbReference type="PANTHER" id="PTHR31760:SF0">
    <property type="entry name" value="S-ADENOSYL-L-METHIONINE-DEPENDENT METHYLTRANSFERASES SUPERFAMILY PROTEIN"/>
    <property type="match status" value="1"/>
</dbReference>
<comment type="function">
    <text evidence="6">Specifically methylates the N7 position of guanine in position 527 of 16S rRNA.</text>
</comment>
<dbReference type="NCBIfam" id="TIGR00138">
    <property type="entry name" value="rsmG_gidB"/>
    <property type="match status" value="1"/>
</dbReference>
<proteinExistence type="inferred from homology"/>
<dbReference type="RefSeq" id="WP_133773759.1">
    <property type="nucleotide sequence ID" value="NZ_SNZR01000016.1"/>
</dbReference>
<feature type="binding site" evidence="6">
    <location>
        <position position="136"/>
    </location>
    <ligand>
        <name>S-adenosyl-L-methionine</name>
        <dbReference type="ChEBI" id="CHEBI:59789"/>
    </ligand>
</feature>
<keyword evidence="4 6" id="KW-0808">Transferase</keyword>
<dbReference type="PANTHER" id="PTHR31760">
    <property type="entry name" value="S-ADENOSYL-L-METHIONINE-DEPENDENT METHYLTRANSFERASES SUPERFAMILY PROTEIN"/>
    <property type="match status" value="1"/>
</dbReference>
<comment type="caution">
    <text evidence="7">The sequence shown here is derived from an EMBL/GenBank/DDBJ whole genome shotgun (WGS) entry which is preliminary data.</text>
</comment>
<organism evidence="7 8">
    <name type="scientific">Enterovirga rhinocerotis</name>
    <dbReference type="NCBI Taxonomy" id="1339210"/>
    <lineage>
        <taxon>Bacteria</taxon>
        <taxon>Pseudomonadati</taxon>
        <taxon>Pseudomonadota</taxon>
        <taxon>Alphaproteobacteria</taxon>
        <taxon>Hyphomicrobiales</taxon>
        <taxon>Methylobacteriaceae</taxon>
        <taxon>Enterovirga</taxon>
    </lineage>
</organism>
<evidence type="ECO:0000313" key="7">
    <source>
        <dbReference type="EMBL" id="TDR87118.1"/>
    </source>
</evidence>
<comment type="subcellular location">
    <subcellularLocation>
        <location evidence="6">Cytoplasm</location>
    </subcellularLocation>
</comment>
<dbReference type="Proteomes" id="UP000295122">
    <property type="component" value="Unassembled WGS sequence"/>
</dbReference>
<feature type="binding site" evidence="6">
    <location>
        <begin position="119"/>
        <end position="120"/>
    </location>
    <ligand>
        <name>S-adenosyl-L-methionine</name>
        <dbReference type="ChEBI" id="CHEBI:59789"/>
    </ligand>
</feature>